<dbReference type="Ensembl" id="ENSSTUT00000114543.1">
    <property type="protein sequence ID" value="ENSSTUP00000106889.1"/>
    <property type="gene ID" value="ENSSTUG00000047590.1"/>
</dbReference>
<keyword evidence="2" id="KW-1185">Reference proteome</keyword>
<sequence>VTAYLLQIQSSQPGAGLQFFLNFNLSCRLLTSSMLSLTFIDADLKTFKQHFESMHPKSPMVPVLVDVQT</sequence>
<dbReference type="AlphaFoldDB" id="A0A674EG44"/>
<dbReference type="Proteomes" id="UP000472277">
    <property type="component" value="Chromosome 16"/>
</dbReference>
<dbReference type="InParanoid" id="A0A674EG44"/>
<name>A0A674EG44_SALTR</name>
<reference evidence="1" key="2">
    <citation type="submission" date="2025-09" db="UniProtKB">
        <authorList>
            <consortium name="Ensembl"/>
        </authorList>
    </citation>
    <scope>IDENTIFICATION</scope>
</reference>
<accession>A0A674EG44</accession>
<organism evidence="1 2">
    <name type="scientific">Salmo trutta</name>
    <name type="common">Brown trout</name>
    <dbReference type="NCBI Taxonomy" id="8032"/>
    <lineage>
        <taxon>Eukaryota</taxon>
        <taxon>Metazoa</taxon>
        <taxon>Chordata</taxon>
        <taxon>Craniata</taxon>
        <taxon>Vertebrata</taxon>
        <taxon>Euteleostomi</taxon>
        <taxon>Actinopterygii</taxon>
        <taxon>Neopterygii</taxon>
        <taxon>Teleostei</taxon>
        <taxon>Protacanthopterygii</taxon>
        <taxon>Salmoniformes</taxon>
        <taxon>Salmonidae</taxon>
        <taxon>Salmoninae</taxon>
        <taxon>Salmo</taxon>
    </lineage>
</organism>
<protein>
    <submittedName>
        <fullName evidence="1">Uncharacterized protein</fullName>
    </submittedName>
</protein>
<dbReference type="GeneTree" id="ENSGT00990000210302"/>
<dbReference type="SUPFAM" id="SSF118359">
    <property type="entry name" value="Expressed protein At2g23090/F21P24.15"/>
    <property type="match status" value="1"/>
</dbReference>
<reference evidence="1" key="1">
    <citation type="submission" date="2025-08" db="UniProtKB">
        <authorList>
            <consortium name="Ensembl"/>
        </authorList>
    </citation>
    <scope>IDENTIFICATION</scope>
</reference>
<evidence type="ECO:0000313" key="2">
    <source>
        <dbReference type="Proteomes" id="UP000472277"/>
    </source>
</evidence>
<proteinExistence type="predicted"/>
<evidence type="ECO:0000313" key="1">
    <source>
        <dbReference type="Ensembl" id="ENSSTUP00000106889.1"/>
    </source>
</evidence>